<evidence type="ECO:0000313" key="8">
    <source>
        <dbReference type="Proteomes" id="UP000218676"/>
    </source>
</evidence>
<dbReference type="InterPro" id="IPR043795">
    <property type="entry name" value="N-alpha-Ac-DABA-like"/>
</dbReference>
<feature type="domain" description="Succinylglutamate desuccinylase/Aspartoacylase catalytic" evidence="5">
    <location>
        <begin position="58"/>
        <end position="245"/>
    </location>
</feature>
<reference evidence="7 9" key="3">
    <citation type="submission" date="2020-09" db="EMBL/GenBank/DDBJ databases">
        <title>Complete, closed and curated genome sequences of Photobacterium damselae subsp. piscicida isolates from Australia indicate localised evolution and additional plasmid-borne pathogenicity mechanisms.</title>
        <authorList>
            <person name="Baseggio L."/>
            <person name="Silayeva O."/>
            <person name="Buller N."/>
            <person name="Landos M."/>
            <person name="Engelstaedter J."/>
            <person name="Barnes A.C."/>
        </authorList>
    </citation>
    <scope>NUCLEOTIDE SEQUENCE [LARGE SCALE GENOMIC DNA]</scope>
    <source>
        <strain evidence="7 9">AS-16-0540-1</strain>
    </source>
</reference>
<dbReference type="InterPro" id="IPR053138">
    <property type="entry name" value="N-alpha-Ac-DABA_deacetylase"/>
</dbReference>
<dbReference type="SUPFAM" id="SSF53187">
    <property type="entry name" value="Zn-dependent exopeptidases"/>
    <property type="match status" value="1"/>
</dbReference>
<dbReference type="AlphaFoldDB" id="A0A1V1VEN0"/>
<evidence type="ECO:0000259" key="5">
    <source>
        <dbReference type="Pfam" id="PF24827"/>
    </source>
</evidence>
<evidence type="ECO:0000256" key="4">
    <source>
        <dbReference type="ARBA" id="ARBA00022833"/>
    </source>
</evidence>
<comment type="cofactor">
    <cofactor evidence="1">
        <name>Zn(2+)</name>
        <dbReference type="ChEBI" id="CHEBI:29105"/>
    </cofactor>
</comment>
<evidence type="ECO:0000313" key="9">
    <source>
        <dbReference type="Proteomes" id="UP000516656"/>
    </source>
</evidence>
<dbReference type="PANTHER" id="PTHR37326">
    <property type="entry name" value="BLL3975 PROTEIN"/>
    <property type="match status" value="1"/>
</dbReference>
<keyword evidence="2" id="KW-0479">Metal-binding</keyword>
<keyword evidence="4" id="KW-0862">Zinc</keyword>
<accession>A0A1V1VEN0</accession>
<dbReference type="CDD" id="cd06251">
    <property type="entry name" value="M14_ASTE_ASPA-like"/>
    <property type="match status" value="1"/>
</dbReference>
<reference evidence="6" key="1">
    <citation type="journal article" date="2017" name="Genome Announc.">
        <title>Whole-Genome Sequence of Photobacterium damselae subsp. piscicida Strain 91-197, Isolated from Hybrid Striped Bass (Morone sp.) in the United States.</title>
        <authorList>
            <person name="Teru Y."/>
            <person name="Hikima J."/>
            <person name="Kono T."/>
            <person name="Sakai M."/>
            <person name="Takano T."/>
            <person name="Hawke J.P."/>
            <person name="Takeyama H."/>
            <person name="Aoki T."/>
        </authorList>
    </citation>
    <scope>NUCLEOTIDE SEQUENCE</scope>
    <source>
        <strain evidence="6">91-197</strain>
    </source>
</reference>
<dbReference type="Proteomes" id="UP000516656">
    <property type="component" value="Chromosome 2"/>
</dbReference>
<proteinExistence type="predicted"/>
<dbReference type="PIRSF" id="PIRSF039012">
    <property type="entry name" value="ASP"/>
    <property type="match status" value="1"/>
</dbReference>
<dbReference type="Gene3D" id="3.40.630.10">
    <property type="entry name" value="Zn peptidases"/>
    <property type="match status" value="1"/>
</dbReference>
<dbReference type="GO" id="GO:0016811">
    <property type="term" value="F:hydrolase activity, acting on carbon-nitrogen (but not peptide) bonds, in linear amides"/>
    <property type="evidence" value="ECO:0007669"/>
    <property type="project" value="InterPro"/>
</dbReference>
<dbReference type="Pfam" id="PF24827">
    <property type="entry name" value="AstE_AspA_cat"/>
    <property type="match status" value="1"/>
</dbReference>
<dbReference type="Proteomes" id="UP000218676">
    <property type="component" value="Chromosome 2"/>
</dbReference>
<dbReference type="EMBL" id="CP061855">
    <property type="protein sequence ID" value="QOD58501.1"/>
    <property type="molecule type" value="Genomic_DNA"/>
</dbReference>
<evidence type="ECO:0000256" key="1">
    <source>
        <dbReference type="ARBA" id="ARBA00001947"/>
    </source>
</evidence>
<gene>
    <name evidence="7" type="ORF">IC627_16785</name>
    <name evidence="6" type="ORF">PDPUS_2_00459</name>
</gene>
<dbReference type="RefSeq" id="WP_086958979.1">
    <property type="nucleotide sequence ID" value="NZ_AP018046.1"/>
</dbReference>
<dbReference type="GO" id="GO:0016788">
    <property type="term" value="F:hydrolase activity, acting on ester bonds"/>
    <property type="evidence" value="ECO:0007669"/>
    <property type="project" value="InterPro"/>
</dbReference>
<dbReference type="EMBL" id="AP018046">
    <property type="protein sequence ID" value="BAX55045.1"/>
    <property type="molecule type" value="Genomic_DNA"/>
</dbReference>
<evidence type="ECO:0000313" key="7">
    <source>
        <dbReference type="EMBL" id="QOD58501.1"/>
    </source>
</evidence>
<dbReference type="PANTHER" id="PTHR37326:SF1">
    <property type="entry name" value="BLL3975 PROTEIN"/>
    <property type="match status" value="1"/>
</dbReference>
<evidence type="ECO:0000313" key="6">
    <source>
        <dbReference type="EMBL" id="BAX55045.1"/>
    </source>
</evidence>
<evidence type="ECO:0000256" key="3">
    <source>
        <dbReference type="ARBA" id="ARBA00022801"/>
    </source>
</evidence>
<keyword evidence="3" id="KW-0378">Hydrolase</keyword>
<organism evidence="6 8">
    <name type="scientific">Photobacterium damsela subsp. piscicida</name>
    <name type="common">Pasteurella piscicida</name>
    <dbReference type="NCBI Taxonomy" id="38294"/>
    <lineage>
        <taxon>Bacteria</taxon>
        <taxon>Pseudomonadati</taxon>
        <taxon>Pseudomonadota</taxon>
        <taxon>Gammaproteobacteria</taxon>
        <taxon>Vibrionales</taxon>
        <taxon>Vibrionaceae</taxon>
        <taxon>Photobacterium</taxon>
    </lineage>
</organism>
<name>A0A1V1VEN0_PHODP</name>
<evidence type="ECO:0000256" key="2">
    <source>
        <dbReference type="ARBA" id="ARBA00022723"/>
    </source>
</evidence>
<dbReference type="InterPro" id="IPR055438">
    <property type="entry name" value="AstE_AspA_cat"/>
</dbReference>
<dbReference type="GO" id="GO:0046872">
    <property type="term" value="F:metal ion binding"/>
    <property type="evidence" value="ECO:0007669"/>
    <property type="project" value="UniProtKB-KW"/>
</dbReference>
<reference evidence="8" key="2">
    <citation type="submission" date="2017-05" db="EMBL/GenBank/DDBJ databases">
        <title>Whole genome sequence of fish pathogenic bacteria, Photobacterium damselae subsp. piscicida, strain 91-197, isolated from hybrid striped bass (Morone sp.) in USA.</title>
        <authorList>
            <person name="Teru Y."/>
            <person name="Hikima J."/>
            <person name="Kono T."/>
            <person name="Sakai M."/>
            <person name="Takano T."/>
            <person name="Hawke J.P."/>
            <person name="Takeyama H."/>
            <person name="Aoki T."/>
        </authorList>
    </citation>
    <scope>NUCLEOTIDE SEQUENCE [LARGE SCALE GENOMIC DNA]</scope>
    <source>
        <strain evidence="8">91-197</strain>
    </source>
</reference>
<protein>
    <submittedName>
        <fullName evidence="6">Succinylglutamate desuccinylase / Aspartoacylase family protein</fullName>
    </submittedName>
    <submittedName>
        <fullName evidence="7">Succinylglutamate desuccinylase/aspartoacylase family protein</fullName>
    </submittedName>
</protein>
<sequence>MAQTIYTGDTLQSIPVISHLNVSDLPAGCHQFWFSASSNALAQNNLLPVWVFKGAKKGKRLCITAGVHGDEFNGILAAQQCIRELQENIENIQGTVVVAPVVNLSGVLHHHRDFFSSDLDLSSINLNRYFPGNKNGNAAEQYLAAIWSHLLHPNADLAIDLHTQTSGTCYPLYVFADYRLSDAVTMARLIEPDVILDDPGAEGVLETVWNQHQIPSITIEVGCGRITALEFIERAVNGIWRVLELYNIAVTEEREEPIRSALIEGKEVTSIRALTGGFIIPQVTLLEKVEAEQLVAIQYDIFGQEAHRYYVPKEGIVLSFNIESLREVGSLVVRLIH</sequence>